<organism evidence="11 12">
    <name type="scientific">Brachionus calyciflorus</name>
    <dbReference type="NCBI Taxonomy" id="104777"/>
    <lineage>
        <taxon>Eukaryota</taxon>
        <taxon>Metazoa</taxon>
        <taxon>Spiralia</taxon>
        <taxon>Gnathifera</taxon>
        <taxon>Rotifera</taxon>
        <taxon>Eurotatoria</taxon>
        <taxon>Monogononta</taxon>
        <taxon>Pseudotrocha</taxon>
        <taxon>Ploima</taxon>
        <taxon>Brachionidae</taxon>
        <taxon>Brachionus</taxon>
    </lineage>
</organism>
<dbReference type="FunFam" id="3.40.50.1820:FF:000021">
    <property type="entry name" value="Lipase"/>
    <property type="match status" value="1"/>
</dbReference>
<evidence type="ECO:0000256" key="7">
    <source>
        <dbReference type="PIRNR" id="PIRNR000862"/>
    </source>
</evidence>
<gene>
    <name evidence="11" type="ORF">OXX778_LOCUS3789</name>
</gene>
<keyword evidence="4 7" id="KW-0442">Lipid degradation</keyword>
<feature type="chain" id="PRO_5032977575" description="Lipase" evidence="9">
    <location>
        <begin position="21"/>
        <end position="402"/>
    </location>
</feature>
<evidence type="ECO:0000313" key="11">
    <source>
        <dbReference type="EMBL" id="CAF0748629.1"/>
    </source>
</evidence>
<feature type="active site" description="Nucleophile" evidence="8">
    <location>
        <position position="174"/>
    </location>
</feature>
<feature type="active site" description="Charge relay system" evidence="8">
    <location>
        <position position="348"/>
    </location>
</feature>
<evidence type="ECO:0000313" key="12">
    <source>
        <dbReference type="Proteomes" id="UP000663879"/>
    </source>
</evidence>
<dbReference type="AlphaFoldDB" id="A0A813PGT3"/>
<dbReference type="Pfam" id="PF00561">
    <property type="entry name" value="Abhydrolase_1"/>
    <property type="match status" value="1"/>
</dbReference>
<protein>
    <recommendedName>
        <fullName evidence="7">Lipase</fullName>
    </recommendedName>
</protein>
<evidence type="ECO:0000256" key="3">
    <source>
        <dbReference type="ARBA" id="ARBA00022801"/>
    </source>
</evidence>
<dbReference type="GO" id="GO:0016788">
    <property type="term" value="F:hydrolase activity, acting on ester bonds"/>
    <property type="evidence" value="ECO:0007669"/>
    <property type="project" value="InterPro"/>
</dbReference>
<accession>A0A813PGT3</accession>
<evidence type="ECO:0000256" key="8">
    <source>
        <dbReference type="PIRSR" id="PIRSR000862-1"/>
    </source>
</evidence>
<evidence type="ECO:0000256" key="2">
    <source>
        <dbReference type="ARBA" id="ARBA00022729"/>
    </source>
</evidence>
<dbReference type="InterPro" id="IPR025483">
    <property type="entry name" value="Lipase_euk"/>
</dbReference>
<evidence type="ECO:0000256" key="6">
    <source>
        <dbReference type="ARBA" id="ARBA00023180"/>
    </source>
</evidence>
<feature type="active site" description="Charge relay system" evidence="8">
    <location>
        <position position="377"/>
    </location>
</feature>
<keyword evidence="3 7" id="KW-0378">Hydrolase</keyword>
<comment type="similarity">
    <text evidence="1 7">Belongs to the AB hydrolase superfamily. Lipase family.</text>
</comment>
<evidence type="ECO:0000256" key="5">
    <source>
        <dbReference type="ARBA" id="ARBA00023098"/>
    </source>
</evidence>
<keyword evidence="2 9" id="KW-0732">Signal</keyword>
<sequence>MLLTLSRIILILKVLKNTEGFFLDPGIEAGSDIDEYINTTTLIESKGYIAEEHDLITQDGYILSINRIINPNVKNNTGRPVVLLQHGLLDSSASWVINFKDQSLGFILSDEGYDVWLGNMRGNRYCLKHLKYHKKQPEFWDFSWSDMGKYDLNAIINYILKTTGQSSLIYIGHSQGTMIGFSEFGSNKDLAAKIKLFIAMGPVTTVKYIKSPIHYIANMGKFTNQEIWYSLFGNKDFLPSSKTLDWMADKLCNFKMTDRLLCMNTFFLFCGPSKYMNRTRIAVYTTHNPSGTSVKNMAHYAQCVMSGKFQMYDYGPKKNLVNYNQTTPPEYDLTSVQVPTAIYWATNDWLADPEDVKFIRDVLPNIVDDYEILDWNHLDFVLATNTKKCLYDRIVNLMNKFA</sequence>
<keyword evidence="6" id="KW-0325">Glycoprotein</keyword>
<evidence type="ECO:0000259" key="10">
    <source>
        <dbReference type="Pfam" id="PF00561"/>
    </source>
</evidence>
<feature type="domain" description="AB hydrolase-1" evidence="10">
    <location>
        <begin position="80"/>
        <end position="381"/>
    </location>
</feature>
<dbReference type="InterPro" id="IPR029058">
    <property type="entry name" value="AB_hydrolase_fold"/>
</dbReference>
<name>A0A813PGT3_9BILA</name>
<keyword evidence="5" id="KW-0443">Lipid metabolism</keyword>
<evidence type="ECO:0000256" key="4">
    <source>
        <dbReference type="ARBA" id="ARBA00022963"/>
    </source>
</evidence>
<dbReference type="InterPro" id="IPR000073">
    <property type="entry name" value="AB_hydrolase_1"/>
</dbReference>
<evidence type="ECO:0000256" key="9">
    <source>
        <dbReference type="SAM" id="SignalP"/>
    </source>
</evidence>
<dbReference type="Gene3D" id="3.40.50.1820">
    <property type="entry name" value="alpha/beta hydrolase"/>
    <property type="match status" value="1"/>
</dbReference>
<dbReference type="OrthoDB" id="9974421at2759"/>
<feature type="signal peptide" evidence="9">
    <location>
        <begin position="1"/>
        <end position="20"/>
    </location>
</feature>
<dbReference type="Proteomes" id="UP000663879">
    <property type="component" value="Unassembled WGS sequence"/>
</dbReference>
<dbReference type="PIRSF" id="PIRSF000862">
    <property type="entry name" value="Steryl_ester_lip"/>
    <property type="match status" value="1"/>
</dbReference>
<dbReference type="SUPFAM" id="SSF53474">
    <property type="entry name" value="alpha/beta-Hydrolases"/>
    <property type="match status" value="1"/>
</dbReference>
<comment type="caution">
    <text evidence="11">The sequence shown here is derived from an EMBL/GenBank/DDBJ whole genome shotgun (WGS) entry which is preliminary data.</text>
</comment>
<dbReference type="GO" id="GO:0016042">
    <property type="term" value="P:lipid catabolic process"/>
    <property type="evidence" value="ECO:0007669"/>
    <property type="project" value="UniProtKB-KW"/>
</dbReference>
<reference evidence="11" key="1">
    <citation type="submission" date="2021-02" db="EMBL/GenBank/DDBJ databases">
        <authorList>
            <person name="Nowell W R."/>
        </authorList>
    </citation>
    <scope>NUCLEOTIDE SEQUENCE</scope>
    <source>
        <strain evidence="11">Ploen Becks lab</strain>
    </source>
</reference>
<dbReference type="EMBL" id="CAJNOC010000348">
    <property type="protein sequence ID" value="CAF0748629.1"/>
    <property type="molecule type" value="Genomic_DNA"/>
</dbReference>
<evidence type="ECO:0000256" key="1">
    <source>
        <dbReference type="ARBA" id="ARBA00010701"/>
    </source>
</evidence>
<keyword evidence="12" id="KW-1185">Reference proteome</keyword>
<dbReference type="PANTHER" id="PTHR11005">
    <property type="entry name" value="LYSOSOMAL ACID LIPASE-RELATED"/>
    <property type="match status" value="1"/>
</dbReference>
<proteinExistence type="inferred from homology"/>